<dbReference type="SUPFAM" id="SSF51735">
    <property type="entry name" value="NAD(P)-binding Rossmann-fold domains"/>
    <property type="match status" value="1"/>
</dbReference>
<evidence type="ECO:0000313" key="9">
    <source>
        <dbReference type="Proteomes" id="UP000016922"/>
    </source>
</evidence>
<dbReference type="Pfam" id="PF00550">
    <property type="entry name" value="PP-binding"/>
    <property type="match status" value="1"/>
</dbReference>
<dbReference type="GO" id="GO:0044550">
    <property type="term" value="P:secondary metabolite biosynthetic process"/>
    <property type="evidence" value="ECO:0007669"/>
    <property type="project" value="TreeGrafter"/>
</dbReference>
<dbReference type="FunFam" id="3.40.50.12780:FF:000014">
    <property type="entry name" value="Nonribosomal peptide synthetase 1"/>
    <property type="match status" value="1"/>
</dbReference>
<dbReference type="Proteomes" id="UP000016922">
    <property type="component" value="Unassembled WGS sequence"/>
</dbReference>
<keyword evidence="9" id="KW-1185">Reference proteome</keyword>
<feature type="compositionally biased region" description="Low complexity" evidence="4">
    <location>
        <begin position="744"/>
        <end position="755"/>
    </location>
</feature>
<gene>
    <name evidence="8" type="ORF">GLAREA_04632</name>
</gene>
<dbReference type="Pfam" id="PF00501">
    <property type="entry name" value="AMP-binding"/>
    <property type="match status" value="1"/>
</dbReference>
<dbReference type="GO" id="GO:0016874">
    <property type="term" value="F:ligase activity"/>
    <property type="evidence" value="ECO:0007669"/>
    <property type="project" value="UniProtKB-KW"/>
</dbReference>
<dbReference type="SUPFAM" id="SSF56801">
    <property type="entry name" value="Acetyl-CoA synthetase-like"/>
    <property type="match status" value="1"/>
</dbReference>
<reference evidence="8 9" key="1">
    <citation type="journal article" date="2013" name="BMC Genomics">
        <title>Genomics-driven discovery of the pneumocandin biosynthetic gene cluster in the fungus Glarea lozoyensis.</title>
        <authorList>
            <person name="Chen L."/>
            <person name="Yue Q."/>
            <person name="Zhang X."/>
            <person name="Xiang M."/>
            <person name="Wang C."/>
            <person name="Li S."/>
            <person name="Che Y."/>
            <person name="Ortiz-Lopez F.J."/>
            <person name="Bills G.F."/>
            <person name="Liu X."/>
            <person name="An Z."/>
        </authorList>
    </citation>
    <scope>NUCLEOTIDE SEQUENCE [LARGE SCALE GENOMIC DNA]</scope>
    <source>
        <strain evidence="9">ATCC 20868 / MF5171</strain>
    </source>
</reference>
<dbReference type="InterPro" id="IPR009081">
    <property type="entry name" value="PP-bd_ACP"/>
</dbReference>
<dbReference type="InterPro" id="IPR010080">
    <property type="entry name" value="Thioester_reductase-like_dom"/>
</dbReference>
<dbReference type="RefSeq" id="XP_008085200.1">
    <property type="nucleotide sequence ID" value="XM_008087009.1"/>
</dbReference>
<dbReference type="PANTHER" id="PTHR45527">
    <property type="entry name" value="NONRIBOSOMAL PEPTIDE SYNTHETASE"/>
    <property type="match status" value="1"/>
</dbReference>
<accession>S3D764</accession>
<sequence>MYPHEHSFDKSESTIIYASWAMTVGRITNSENVILNVVTADKRISGEEGCPAAYITSNPMVIKLSNSQTALSYRETVQQQIADLRFPGQAGQDSNEKTILDGENTSLPQTMLLVGAKDQIFTQHLVETLRENIQFSEVAQHVITLDLQVGLSKFTTIVWLDLKAIASWAAQGMQARLEHVLCQLAGAGTQTTLLDIDIVSPHDLQSIWSWNKAVPASVQRCVHEMIAERSQIQPEAPAVCAWDGDLTYLELDQRATSLAAQLINLGIHADTLVPLCFEKSKWVTVAMLGVLKAGGGIVLLDPGLPEQRLRHMVEQVDSGILLSSVTNKKLSSRLSKRVVEVGPGLPKPAESVPTACANPQPPSTAMFAVFTSGSTGNPKGVVLTHENFCSSVGYQLDLLKFLPESRVFDFASYAFDIAIHNAFATFVAGGCLCIPSEKDRRDNLARVMIDMRATIVDLTPTVAGLLDPQMLPDLKTIIFAGEAATVESCERWWGKVHVINAYGPAECHICVVNNTASCPDEATRIGKGAGAVTWVVDPENDGRLLVPGCTGELLIEGPIVGRGYLKDEQKTAASFICDPVWQLRGSSVHQGRRGRLYKTGDLVRYHEDGSISYVGRKDTQVKIRGQRVELGEVESCLQECMGGMNQVVAEVIQLEADRSLPLLAAFICRNDRDTTISQSESIPAKIVPMAAFLEDRLSKRLPNYMMPAVLVSVEGLPMTATGKINRRVLREIGRSVLSNSPELSSNSMARTSAESSSEEEILQTEQPAYALAQKIASILPECYRNVVEVVNGASRLDKAFHNVILASFGLDSINIMSLMYFISERFGAKISMQQLMNEKTSIRSLARSVGNMQETVSQRPKNSLHAASVDTIAEINRHDSRISQHQVKIKIAAMVEGDPTKGITGSTVFLTGASGYMGTQILRQLLEHRQVDRVICLVRGKAPALARARVIDAAKKSLWWTELHDKQLDVWVGDLSLPRLGLDSTNWDLLTDGKSVDVIIHNGVAVHWAKSYHALEATNVCSTVDLLVLALSSPSMRFVYVSNRRTADSEDQTEEDVARSLVHVDSIAYSQTKFVSEALIKRAAGRDACASRRLAVVSPGYVVGTPTEGIGNADDYVWRLVAACIRVGAYNADEASTWLPVADATTAAATIIKSALQVSSEAGSKTVRPIMDGITWGGIWSIVSGMGHPLRAMSAREWLGVVRADIQQEGERHPLWPLAHILDRQKVQAEGKVKEVWCRTSDTPLGLKIALRRTAESLGRAGFLHLPSKGMAGEAMGSANNTKGSATFFRRADFSEQAIG</sequence>
<dbReference type="eggNOG" id="KOG1178">
    <property type="taxonomic scope" value="Eukaryota"/>
</dbReference>
<dbReference type="InterPro" id="IPR036291">
    <property type="entry name" value="NAD(P)-bd_dom_sf"/>
</dbReference>
<organism evidence="8 9">
    <name type="scientific">Glarea lozoyensis (strain ATCC 20868 / MF5171)</name>
    <dbReference type="NCBI Taxonomy" id="1116229"/>
    <lineage>
        <taxon>Eukaryota</taxon>
        <taxon>Fungi</taxon>
        <taxon>Dikarya</taxon>
        <taxon>Ascomycota</taxon>
        <taxon>Pezizomycotina</taxon>
        <taxon>Leotiomycetes</taxon>
        <taxon>Helotiales</taxon>
        <taxon>Helotiaceae</taxon>
        <taxon>Glarea</taxon>
    </lineage>
</organism>
<evidence type="ECO:0000259" key="6">
    <source>
        <dbReference type="Pfam" id="PF00550"/>
    </source>
</evidence>
<keyword evidence="1" id="KW-0596">Phosphopantetheine</keyword>
<dbReference type="GeneID" id="19463687"/>
<dbReference type="InterPro" id="IPR010071">
    <property type="entry name" value="AA_adenyl_dom"/>
</dbReference>
<dbReference type="EMBL" id="KE145369">
    <property type="protein sequence ID" value="EPE27841.1"/>
    <property type="molecule type" value="Genomic_DNA"/>
</dbReference>
<name>S3D764_GLAL2</name>
<dbReference type="GO" id="GO:0031177">
    <property type="term" value="F:phosphopantetheine binding"/>
    <property type="evidence" value="ECO:0007669"/>
    <property type="project" value="TreeGrafter"/>
</dbReference>
<feature type="domain" description="AMP-dependent synthetase/ligase" evidence="5">
    <location>
        <begin position="228"/>
        <end position="565"/>
    </location>
</feature>
<evidence type="ECO:0000313" key="8">
    <source>
        <dbReference type="EMBL" id="EPE27841.1"/>
    </source>
</evidence>
<dbReference type="Pfam" id="PF07993">
    <property type="entry name" value="NAD_binding_4"/>
    <property type="match status" value="1"/>
</dbReference>
<feature type="region of interest" description="Disordered" evidence="4">
    <location>
        <begin position="740"/>
        <end position="760"/>
    </location>
</feature>
<evidence type="ECO:0000256" key="4">
    <source>
        <dbReference type="SAM" id="MobiDB-lite"/>
    </source>
</evidence>
<dbReference type="NCBIfam" id="TIGR01733">
    <property type="entry name" value="AA-adenyl-dom"/>
    <property type="match status" value="1"/>
</dbReference>
<dbReference type="GO" id="GO:0043041">
    <property type="term" value="P:amino acid activation for nonribosomal peptide biosynthetic process"/>
    <property type="evidence" value="ECO:0007669"/>
    <property type="project" value="TreeGrafter"/>
</dbReference>
<dbReference type="CDD" id="cd05918">
    <property type="entry name" value="A_NRPS_SidN3_like"/>
    <property type="match status" value="1"/>
</dbReference>
<dbReference type="STRING" id="1116229.S3D764"/>
<dbReference type="Gene3D" id="1.10.1200.10">
    <property type="entry name" value="ACP-like"/>
    <property type="match status" value="1"/>
</dbReference>
<dbReference type="Gene3D" id="3.30.300.30">
    <property type="match status" value="1"/>
</dbReference>
<dbReference type="PANTHER" id="PTHR45527:SF1">
    <property type="entry name" value="FATTY ACID SYNTHASE"/>
    <property type="match status" value="1"/>
</dbReference>
<dbReference type="GO" id="GO:0005737">
    <property type="term" value="C:cytoplasm"/>
    <property type="evidence" value="ECO:0007669"/>
    <property type="project" value="TreeGrafter"/>
</dbReference>
<evidence type="ECO:0000259" key="7">
    <source>
        <dbReference type="Pfam" id="PF07993"/>
    </source>
</evidence>
<keyword evidence="2" id="KW-0597">Phosphoprotein</keyword>
<dbReference type="Gene3D" id="3.30.559.30">
    <property type="entry name" value="Nonribosomal peptide synthetase, condensation domain"/>
    <property type="match status" value="1"/>
</dbReference>
<protein>
    <submittedName>
        <fullName evidence="8">Acetyl-CoA synthetase-like protein</fullName>
    </submittedName>
</protein>
<dbReference type="OMA" id="QTKFMSQ"/>
<keyword evidence="3" id="KW-0436">Ligase</keyword>
<dbReference type="Gene3D" id="3.40.50.12780">
    <property type="entry name" value="N-terminal domain of ligase-like"/>
    <property type="match status" value="1"/>
</dbReference>
<feature type="domain" description="Carrier" evidence="6">
    <location>
        <begin position="805"/>
        <end position="847"/>
    </location>
</feature>
<dbReference type="SUPFAM" id="SSF47336">
    <property type="entry name" value="ACP-like"/>
    <property type="match status" value="1"/>
</dbReference>
<dbReference type="KEGG" id="glz:GLAREA_04632"/>
<dbReference type="InterPro" id="IPR042099">
    <property type="entry name" value="ANL_N_sf"/>
</dbReference>
<evidence type="ECO:0000259" key="5">
    <source>
        <dbReference type="Pfam" id="PF00501"/>
    </source>
</evidence>
<dbReference type="SUPFAM" id="SSF52777">
    <property type="entry name" value="CoA-dependent acyltransferases"/>
    <property type="match status" value="1"/>
</dbReference>
<proteinExistence type="predicted"/>
<dbReference type="HOGENOM" id="CLU_000022_60_8_1"/>
<dbReference type="InterPro" id="IPR036736">
    <property type="entry name" value="ACP-like_sf"/>
</dbReference>
<feature type="domain" description="Thioester reductase (TE)" evidence="7">
    <location>
        <begin position="910"/>
        <end position="1131"/>
    </location>
</feature>
<evidence type="ECO:0000256" key="2">
    <source>
        <dbReference type="ARBA" id="ARBA00022553"/>
    </source>
</evidence>
<evidence type="ECO:0000256" key="1">
    <source>
        <dbReference type="ARBA" id="ARBA00022450"/>
    </source>
</evidence>
<dbReference type="InterPro" id="IPR013120">
    <property type="entry name" value="FAR_NAD-bd"/>
</dbReference>
<dbReference type="InterPro" id="IPR045851">
    <property type="entry name" value="AMP-bd_C_sf"/>
</dbReference>
<evidence type="ECO:0000256" key="3">
    <source>
        <dbReference type="ARBA" id="ARBA00022598"/>
    </source>
</evidence>
<dbReference type="OrthoDB" id="416786at2759"/>
<dbReference type="InterPro" id="IPR000873">
    <property type="entry name" value="AMP-dep_synth/lig_dom"/>
</dbReference>
<dbReference type="Gene3D" id="3.40.50.720">
    <property type="entry name" value="NAD(P)-binding Rossmann-like Domain"/>
    <property type="match status" value="1"/>
</dbReference>
<dbReference type="NCBIfam" id="TIGR01746">
    <property type="entry name" value="Thioester-redct"/>
    <property type="match status" value="1"/>
</dbReference>